<protein>
    <recommendedName>
        <fullName evidence="3">4Fe-4S ferredoxin-type domain-containing protein</fullName>
    </recommendedName>
</protein>
<accession>U5N9L0</accession>
<organism evidence="1 2">
    <name type="scientific">Candidatus Symbiobacter mobilis CR</name>
    <dbReference type="NCBI Taxonomy" id="946483"/>
    <lineage>
        <taxon>Bacteria</taxon>
        <taxon>Pseudomonadati</taxon>
        <taxon>Pseudomonadota</taxon>
        <taxon>Betaproteobacteria</taxon>
        <taxon>Burkholderiales</taxon>
        <taxon>Comamonadaceae</taxon>
    </lineage>
</organism>
<dbReference type="Proteomes" id="UP000017184">
    <property type="component" value="Chromosome"/>
</dbReference>
<gene>
    <name evidence="1" type="ORF">Cenrod_0748</name>
</gene>
<keyword evidence="2" id="KW-1185">Reference proteome</keyword>
<dbReference type="KEGG" id="cbx:Cenrod_0748"/>
<evidence type="ECO:0008006" key="3">
    <source>
        <dbReference type="Google" id="ProtNLM"/>
    </source>
</evidence>
<proteinExistence type="predicted"/>
<sequence>MEIMHRAADAPPKPPVGAPCNGCGVCCLLEPCPLGRLWARRRTGACPLLIWHPGDRQYRCGALVATPALLPRPVYQWMPWLAPLLRTLAQRWIAAGQGCDCNVEVYTAPPGKGLRLPD</sequence>
<name>U5N9L0_9BURK</name>
<reference evidence="1 2" key="1">
    <citation type="journal article" date="2013" name="Genome Biol.">
        <title>Genomic analysis reveals key aspects of prokaryotic symbiosis in the phototrophic consortium "Chlorochromatium aggregatum".</title>
        <authorList>
            <person name="Liu Z."/>
            <person name="Muller J."/>
            <person name="Li T."/>
            <person name="Alvey R.M."/>
            <person name="Vogl K."/>
            <person name="Frigaard N.U."/>
            <person name="Rockwell N.C."/>
            <person name="Boyd E.S."/>
            <person name="Tomsho L.P."/>
            <person name="Schuster S.C."/>
            <person name="Henke P."/>
            <person name="Rohde M."/>
            <person name="Overmann J."/>
            <person name="Bryant D.A."/>
        </authorList>
    </citation>
    <scope>NUCLEOTIDE SEQUENCE [LARGE SCALE GENOMIC DNA]</scope>
    <source>
        <strain evidence="1">CR</strain>
    </source>
</reference>
<evidence type="ECO:0000313" key="2">
    <source>
        <dbReference type="Proteomes" id="UP000017184"/>
    </source>
</evidence>
<dbReference type="EMBL" id="CP004885">
    <property type="protein sequence ID" value="AGX86854.1"/>
    <property type="molecule type" value="Genomic_DNA"/>
</dbReference>
<dbReference type="AlphaFoldDB" id="U5N9L0"/>
<evidence type="ECO:0000313" key="1">
    <source>
        <dbReference type="EMBL" id="AGX86854.1"/>
    </source>
</evidence>
<dbReference type="HOGENOM" id="CLU_169510_0_0_4"/>
<dbReference type="eggNOG" id="ENOG5032YY6">
    <property type="taxonomic scope" value="Bacteria"/>
</dbReference>